<evidence type="ECO:0000256" key="4">
    <source>
        <dbReference type="ARBA" id="ARBA00022741"/>
    </source>
</evidence>
<evidence type="ECO:0000256" key="3">
    <source>
        <dbReference type="ARBA" id="ARBA00022679"/>
    </source>
</evidence>
<keyword evidence="2" id="KW-0723">Serine/threonine-protein kinase</keyword>
<dbReference type="InterPro" id="IPR008271">
    <property type="entry name" value="Ser/Thr_kinase_AS"/>
</dbReference>
<keyword evidence="6 7" id="KW-0067">ATP-binding</keyword>
<evidence type="ECO:0000256" key="1">
    <source>
        <dbReference type="ARBA" id="ARBA00012513"/>
    </source>
</evidence>
<dbReference type="Proteomes" id="UP000177187">
    <property type="component" value="Unassembled WGS sequence"/>
</dbReference>
<feature type="domain" description="Protein kinase" evidence="9">
    <location>
        <begin position="49"/>
        <end position="304"/>
    </location>
</feature>
<organism evidence="10 11">
    <name type="scientific">Candidatus Coatesbacteria bacterium RBG_13_66_14</name>
    <dbReference type="NCBI Taxonomy" id="1817816"/>
    <lineage>
        <taxon>Bacteria</taxon>
        <taxon>Candidatus Coatesiibacteriota</taxon>
    </lineage>
</organism>
<dbReference type="PROSITE" id="PS00108">
    <property type="entry name" value="PROTEIN_KINASE_ST"/>
    <property type="match status" value="1"/>
</dbReference>
<dbReference type="AlphaFoldDB" id="A0A1F5EVV5"/>
<dbReference type="InterPro" id="IPR017441">
    <property type="entry name" value="Protein_kinase_ATP_BS"/>
</dbReference>
<feature type="transmembrane region" description="Helical" evidence="8">
    <location>
        <begin position="335"/>
        <end position="360"/>
    </location>
</feature>
<dbReference type="InterPro" id="IPR000719">
    <property type="entry name" value="Prot_kinase_dom"/>
</dbReference>
<dbReference type="SMART" id="SM00220">
    <property type="entry name" value="S_TKc"/>
    <property type="match status" value="1"/>
</dbReference>
<evidence type="ECO:0000259" key="9">
    <source>
        <dbReference type="PROSITE" id="PS50011"/>
    </source>
</evidence>
<dbReference type="PANTHER" id="PTHR43289:SF6">
    <property type="entry name" value="SERINE_THREONINE-PROTEIN KINASE NEKL-3"/>
    <property type="match status" value="1"/>
</dbReference>
<evidence type="ECO:0000256" key="6">
    <source>
        <dbReference type="ARBA" id="ARBA00022840"/>
    </source>
</evidence>
<dbReference type="CDD" id="cd14014">
    <property type="entry name" value="STKc_PknB_like"/>
    <property type="match status" value="1"/>
</dbReference>
<dbReference type="Pfam" id="PF08308">
    <property type="entry name" value="PEGA"/>
    <property type="match status" value="1"/>
</dbReference>
<dbReference type="Gene3D" id="3.30.200.20">
    <property type="entry name" value="Phosphorylase Kinase, domain 1"/>
    <property type="match status" value="1"/>
</dbReference>
<name>A0A1F5EVV5_9BACT</name>
<accession>A0A1F5EVV5</accession>
<keyword evidence="5" id="KW-0418">Kinase</keyword>
<dbReference type="Pfam" id="PF00069">
    <property type="entry name" value="Pkinase"/>
    <property type="match status" value="1"/>
</dbReference>
<keyword evidence="8" id="KW-0812">Transmembrane</keyword>
<sequence length="548" mass="61060">MYCFHCGSRVDENADFCHNCGQPIAQVQIQTSPMEKLDADGIPEYIGKYKIRRRIGIGGMGIVYEAYDENLKRNVAVKVLPSRLSQRAGYAERFLAEAHRAAELEHPNIVMIHDVGTDAGRSYFVMNLLSGESLEHLIAKGAVSTKDGLQYVIQLVRALGFAHSRGVVHCDVKPGNVIIGSDGHVTLLDFGIAKTAAVQENTAIGTPEYMSPEQCQGHNVDARSDVYSMGILMYKLFTRRLPFTADKKIAVAFKQINEPPIPPRMLNSDIPEWLEKIILRCLEKNPEDRYHTTSELANEMDAGLRVIYAEEKDRRLRGEKEVLGPGERWRYRKRLLVAILLGALGLGALVWGTIATINWLELQNNDDEQDQIIAGSEYIVAKNEVIINIISRPPEATVFINDRRFGTTPLKTRLQRGRSYTLRFEKYEYNTLETEFTPGEGDIVSFEVELNVSTYGWLNLVGPEGADVWIDEIYIGKLPKGRLQLLSGEHKLKVATQGGLISREFYVPKDRVVTIAAGADSTSKPPTEIGEAMDIHEAEDILMGGGGG</sequence>
<dbReference type="InterPro" id="IPR011009">
    <property type="entry name" value="Kinase-like_dom_sf"/>
</dbReference>
<keyword evidence="8" id="KW-1133">Transmembrane helix</keyword>
<dbReference type="STRING" id="1817816.A2Y64_03420"/>
<evidence type="ECO:0000313" key="10">
    <source>
        <dbReference type="EMBL" id="OGD71502.1"/>
    </source>
</evidence>
<dbReference type="EMBL" id="MFAF01000149">
    <property type="protein sequence ID" value="OGD71502.1"/>
    <property type="molecule type" value="Genomic_DNA"/>
</dbReference>
<evidence type="ECO:0000256" key="7">
    <source>
        <dbReference type="PROSITE-ProRule" id="PRU10141"/>
    </source>
</evidence>
<dbReference type="FunFam" id="1.10.510.10:FF:000021">
    <property type="entry name" value="Serine/threonine protein kinase"/>
    <property type="match status" value="1"/>
</dbReference>
<dbReference type="PANTHER" id="PTHR43289">
    <property type="entry name" value="MITOGEN-ACTIVATED PROTEIN KINASE KINASE KINASE 20-RELATED"/>
    <property type="match status" value="1"/>
</dbReference>
<evidence type="ECO:0000256" key="2">
    <source>
        <dbReference type="ARBA" id="ARBA00022527"/>
    </source>
</evidence>
<dbReference type="PROSITE" id="PS00107">
    <property type="entry name" value="PROTEIN_KINASE_ATP"/>
    <property type="match status" value="1"/>
</dbReference>
<reference evidence="10 11" key="1">
    <citation type="journal article" date="2016" name="Nat. Commun.">
        <title>Thousands of microbial genomes shed light on interconnected biogeochemical processes in an aquifer system.</title>
        <authorList>
            <person name="Anantharaman K."/>
            <person name="Brown C.T."/>
            <person name="Hug L.A."/>
            <person name="Sharon I."/>
            <person name="Castelle C.J."/>
            <person name="Probst A.J."/>
            <person name="Thomas B.C."/>
            <person name="Singh A."/>
            <person name="Wilkins M.J."/>
            <person name="Karaoz U."/>
            <person name="Brodie E.L."/>
            <person name="Williams K.H."/>
            <person name="Hubbard S.S."/>
            <person name="Banfield J.F."/>
        </authorList>
    </citation>
    <scope>NUCLEOTIDE SEQUENCE [LARGE SCALE GENOMIC DNA]</scope>
</reference>
<feature type="binding site" evidence="7">
    <location>
        <position position="78"/>
    </location>
    <ligand>
        <name>ATP</name>
        <dbReference type="ChEBI" id="CHEBI:30616"/>
    </ligand>
</feature>
<proteinExistence type="predicted"/>
<evidence type="ECO:0000256" key="5">
    <source>
        <dbReference type="ARBA" id="ARBA00022777"/>
    </source>
</evidence>
<dbReference type="Gene3D" id="1.10.510.10">
    <property type="entry name" value="Transferase(Phosphotransferase) domain 1"/>
    <property type="match status" value="1"/>
</dbReference>
<keyword evidence="3" id="KW-0808">Transferase</keyword>
<dbReference type="GO" id="GO:0004674">
    <property type="term" value="F:protein serine/threonine kinase activity"/>
    <property type="evidence" value="ECO:0007669"/>
    <property type="project" value="UniProtKB-KW"/>
</dbReference>
<comment type="caution">
    <text evidence="10">The sequence shown here is derived from an EMBL/GenBank/DDBJ whole genome shotgun (WGS) entry which is preliminary data.</text>
</comment>
<dbReference type="GO" id="GO:0005524">
    <property type="term" value="F:ATP binding"/>
    <property type="evidence" value="ECO:0007669"/>
    <property type="project" value="UniProtKB-UniRule"/>
</dbReference>
<keyword evidence="8" id="KW-0472">Membrane</keyword>
<dbReference type="PROSITE" id="PS50011">
    <property type="entry name" value="PROTEIN_KINASE_DOM"/>
    <property type="match status" value="1"/>
</dbReference>
<evidence type="ECO:0000313" key="11">
    <source>
        <dbReference type="Proteomes" id="UP000177187"/>
    </source>
</evidence>
<dbReference type="InterPro" id="IPR013229">
    <property type="entry name" value="PEGA"/>
</dbReference>
<protein>
    <recommendedName>
        <fullName evidence="1">non-specific serine/threonine protein kinase</fullName>
        <ecNumber evidence="1">2.7.11.1</ecNumber>
    </recommendedName>
</protein>
<keyword evidence="4 7" id="KW-0547">Nucleotide-binding</keyword>
<gene>
    <name evidence="10" type="ORF">A2Y64_03420</name>
</gene>
<evidence type="ECO:0000256" key="8">
    <source>
        <dbReference type="SAM" id="Phobius"/>
    </source>
</evidence>
<dbReference type="SUPFAM" id="SSF56112">
    <property type="entry name" value="Protein kinase-like (PK-like)"/>
    <property type="match status" value="1"/>
</dbReference>
<dbReference type="EC" id="2.7.11.1" evidence="1"/>